<accession>A0A934N9B5</accession>
<keyword evidence="2" id="KW-1185">Reference proteome</keyword>
<comment type="caution">
    <text evidence="1">The sequence shown here is derived from an EMBL/GenBank/DDBJ whole genome shotgun (WGS) entry which is preliminary data.</text>
</comment>
<dbReference type="EMBL" id="JAEKNR010000198">
    <property type="protein sequence ID" value="MBJ7600306.1"/>
    <property type="molecule type" value="Genomic_DNA"/>
</dbReference>
<evidence type="ECO:0000313" key="1">
    <source>
        <dbReference type="EMBL" id="MBJ7600306.1"/>
    </source>
</evidence>
<evidence type="ECO:0000313" key="2">
    <source>
        <dbReference type="Proteomes" id="UP000612893"/>
    </source>
</evidence>
<reference evidence="1" key="1">
    <citation type="submission" date="2020-10" db="EMBL/GenBank/DDBJ databases">
        <title>Ca. Dormibacterota MAGs.</title>
        <authorList>
            <person name="Montgomery K."/>
        </authorList>
    </citation>
    <scope>NUCLEOTIDE SEQUENCE [LARGE SCALE GENOMIC DNA]</scope>
    <source>
        <strain evidence="1">SC8812_S17_10</strain>
    </source>
</reference>
<organism evidence="1 2">
    <name type="scientific">Candidatus Nephthysia bennettiae</name>
    <dbReference type="NCBI Taxonomy" id="3127016"/>
    <lineage>
        <taxon>Bacteria</taxon>
        <taxon>Bacillati</taxon>
        <taxon>Candidatus Dormiibacterota</taxon>
        <taxon>Candidatus Dormibacteria</taxon>
        <taxon>Candidatus Dormibacterales</taxon>
        <taxon>Candidatus Dormibacteraceae</taxon>
        <taxon>Candidatus Nephthysia</taxon>
    </lineage>
</organism>
<gene>
    <name evidence="1" type="ORF">JF922_19805</name>
</gene>
<dbReference type="RefSeq" id="WP_338204077.1">
    <property type="nucleotide sequence ID" value="NZ_JAEKNR010000198.1"/>
</dbReference>
<protein>
    <submittedName>
        <fullName evidence="1">Uncharacterized protein</fullName>
    </submittedName>
</protein>
<dbReference type="Proteomes" id="UP000612893">
    <property type="component" value="Unassembled WGS sequence"/>
</dbReference>
<sequence>MSQPVSQDFYGDRKAATARRREQVRHLLRSVGVQLEGGARVPFFVEPNPGKFRRNPSLRGRDVTDQELCTLKVPSENPAKIPAAGLPMETLTYLIDMGLNRGDDL</sequence>
<dbReference type="AlphaFoldDB" id="A0A934N9B5"/>
<proteinExistence type="predicted"/>
<name>A0A934N9B5_9BACT</name>